<accession>A0A811KCT4</accession>
<feature type="compositionally biased region" description="Polar residues" evidence="1">
    <location>
        <begin position="73"/>
        <end position="87"/>
    </location>
</feature>
<evidence type="ECO:0000256" key="1">
    <source>
        <dbReference type="SAM" id="MobiDB-lite"/>
    </source>
</evidence>
<evidence type="ECO:0000256" key="2">
    <source>
        <dbReference type="SAM" id="Phobius"/>
    </source>
</evidence>
<feature type="transmembrane region" description="Helical" evidence="2">
    <location>
        <begin position="23"/>
        <end position="49"/>
    </location>
</feature>
<protein>
    <submittedName>
        <fullName evidence="3">Uncharacterized protein</fullName>
    </submittedName>
</protein>
<keyword evidence="4" id="KW-1185">Reference proteome</keyword>
<keyword evidence="2" id="KW-0472">Membrane</keyword>
<dbReference type="AlphaFoldDB" id="A0A811KCT4"/>
<dbReference type="Proteomes" id="UP000783686">
    <property type="component" value="Unassembled WGS sequence"/>
</dbReference>
<feature type="region of interest" description="Disordered" evidence="1">
    <location>
        <begin position="65"/>
        <end position="87"/>
    </location>
</feature>
<gene>
    <name evidence="3" type="ORF">BOKJ2_LOCUS4497</name>
</gene>
<evidence type="ECO:0000313" key="4">
    <source>
        <dbReference type="Proteomes" id="UP000614601"/>
    </source>
</evidence>
<reference evidence="3" key="1">
    <citation type="submission" date="2020-09" db="EMBL/GenBank/DDBJ databases">
        <authorList>
            <person name="Kikuchi T."/>
        </authorList>
    </citation>
    <scope>NUCLEOTIDE SEQUENCE</scope>
    <source>
        <strain evidence="3">SH1</strain>
    </source>
</reference>
<evidence type="ECO:0000313" key="3">
    <source>
        <dbReference type="EMBL" id="CAD5212696.1"/>
    </source>
</evidence>
<keyword evidence="2" id="KW-0812">Transmembrane</keyword>
<proteinExistence type="predicted"/>
<organism evidence="3 4">
    <name type="scientific">Bursaphelenchus okinawaensis</name>
    <dbReference type="NCBI Taxonomy" id="465554"/>
    <lineage>
        <taxon>Eukaryota</taxon>
        <taxon>Metazoa</taxon>
        <taxon>Ecdysozoa</taxon>
        <taxon>Nematoda</taxon>
        <taxon>Chromadorea</taxon>
        <taxon>Rhabditida</taxon>
        <taxon>Tylenchina</taxon>
        <taxon>Tylenchomorpha</taxon>
        <taxon>Aphelenchoidea</taxon>
        <taxon>Aphelenchoididae</taxon>
        <taxon>Bursaphelenchus</taxon>
    </lineage>
</organism>
<sequence>MSTPTTHASVSTTAGCKGEDLDVMAFIIFVLLIVYSAVILLAVLIYAVIFRHHFIWLCRNTAVKSKKGKKSDTTAADSQMSVTKTAA</sequence>
<dbReference type="Proteomes" id="UP000614601">
    <property type="component" value="Unassembled WGS sequence"/>
</dbReference>
<keyword evidence="2" id="KW-1133">Transmembrane helix</keyword>
<dbReference type="EMBL" id="CAJFCW020000002">
    <property type="protein sequence ID" value="CAG9097304.1"/>
    <property type="molecule type" value="Genomic_DNA"/>
</dbReference>
<comment type="caution">
    <text evidence="3">The sequence shown here is derived from an EMBL/GenBank/DDBJ whole genome shotgun (WGS) entry which is preliminary data.</text>
</comment>
<name>A0A811KCT4_9BILA</name>
<dbReference type="EMBL" id="CAJFDH010000002">
    <property type="protein sequence ID" value="CAD5212696.1"/>
    <property type="molecule type" value="Genomic_DNA"/>
</dbReference>